<dbReference type="HOGENOM" id="CLU_1027087_0_0_1"/>
<proteinExistence type="predicted"/>
<evidence type="ECO:0000313" key="1">
    <source>
        <dbReference type="EMBL" id="EEU35664.1"/>
    </source>
</evidence>
<dbReference type="GeneID" id="9676173"/>
<keyword evidence="2" id="KW-1185">Reference proteome</keyword>
<accession>C7ZJW7</accession>
<dbReference type="VEuPathDB" id="FungiDB:NECHADRAFT_87960"/>
<gene>
    <name evidence="1" type="ORF">NECHADRAFT_87960</name>
</gene>
<dbReference type="Proteomes" id="UP000005206">
    <property type="component" value="Chromosome 13"/>
</dbReference>
<dbReference type="AlphaFoldDB" id="C7ZJW7"/>
<evidence type="ECO:0000313" key="2">
    <source>
        <dbReference type="Proteomes" id="UP000005206"/>
    </source>
</evidence>
<dbReference type="EMBL" id="GG698936">
    <property type="protein sequence ID" value="EEU35664.1"/>
    <property type="molecule type" value="Genomic_DNA"/>
</dbReference>
<name>C7ZJW7_FUSV7</name>
<dbReference type="OrthoDB" id="10495438at2759"/>
<dbReference type="RefSeq" id="XP_003041377.1">
    <property type="nucleotide sequence ID" value="XM_003041331.1"/>
</dbReference>
<reference evidence="1 2" key="1">
    <citation type="journal article" date="2009" name="PLoS Genet.">
        <title>The genome of Nectria haematococca: contribution of supernumerary chromosomes to gene expansion.</title>
        <authorList>
            <person name="Coleman J.J."/>
            <person name="Rounsley S.D."/>
            <person name="Rodriguez-Carres M."/>
            <person name="Kuo A."/>
            <person name="Wasmann C.C."/>
            <person name="Grimwood J."/>
            <person name="Schmutz J."/>
            <person name="Taga M."/>
            <person name="White G.J."/>
            <person name="Zhou S."/>
            <person name="Schwartz D.C."/>
            <person name="Freitag M."/>
            <person name="Ma L.J."/>
            <person name="Danchin E.G."/>
            <person name="Henrissat B."/>
            <person name="Coutinho P.M."/>
            <person name="Nelson D.R."/>
            <person name="Straney D."/>
            <person name="Napoli C.A."/>
            <person name="Barker B.M."/>
            <person name="Gribskov M."/>
            <person name="Rep M."/>
            <person name="Kroken S."/>
            <person name="Molnar I."/>
            <person name="Rensing C."/>
            <person name="Kennell J.C."/>
            <person name="Zamora J."/>
            <person name="Farman M.L."/>
            <person name="Selker E.U."/>
            <person name="Salamov A."/>
            <person name="Shapiro H."/>
            <person name="Pangilinan J."/>
            <person name="Lindquist E."/>
            <person name="Lamers C."/>
            <person name="Grigoriev I.V."/>
            <person name="Geiser D.M."/>
            <person name="Covert S.F."/>
            <person name="Temporini E."/>
            <person name="Vanetten H.D."/>
        </authorList>
    </citation>
    <scope>NUCLEOTIDE SEQUENCE [LARGE SCALE GENOMIC DNA]</scope>
    <source>
        <strain evidence="2">ATCC MYA-4622 / CBS 123669 / FGSC 9596 / NRRL 45880 / 77-13-4</strain>
    </source>
</reference>
<dbReference type="KEGG" id="nhe:NECHADRAFT_87960"/>
<sequence length="271" mass="30063">MTGTVACLVTLVAISPGLCVILTRRPLRLPGDNSVPSQGIFIAILTSSQVFPVSFNQALTTCSRTSPPILVPVCGAIKVALPEFTQDQSDNPGEGDHRLPQLSVHAGILGQIAVKVQRDVAYALTSTASLSNEELDELDSALDDATLLISDQLYQLDCQLNQLLITSSRDPGWWSEILRFFYIEETNVNRVLRRIDDVKRICDKAHKNRLKISDQLATGVVSIDDLHKTLCSWEDQLNRYSTSEETNLKDLQGRLKDHHSPSWFWGYLSCG</sequence>
<organism evidence="1 2">
    <name type="scientific">Fusarium vanettenii (strain ATCC MYA-4622 / CBS 123669 / FGSC 9596 / NRRL 45880 / 77-13-4)</name>
    <name type="common">Fusarium solani subsp. pisi</name>
    <dbReference type="NCBI Taxonomy" id="660122"/>
    <lineage>
        <taxon>Eukaryota</taxon>
        <taxon>Fungi</taxon>
        <taxon>Dikarya</taxon>
        <taxon>Ascomycota</taxon>
        <taxon>Pezizomycotina</taxon>
        <taxon>Sordariomycetes</taxon>
        <taxon>Hypocreomycetidae</taxon>
        <taxon>Hypocreales</taxon>
        <taxon>Nectriaceae</taxon>
        <taxon>Fusarium</taxon>
        <taxon>Fusarium solani species complex</taxon>
        <taxon>Fusarium vanettenii</taxon>
    </lineage>
</organism>
<dbReference type="InParanoid" id="C7ZJW7"/>
<protein>
    <submittedName>
        <fullName evidence="1">Uncharacterized protein</fullName>
    </submittedName>
</protein>